<evidence type="ECO:0000256" key="6">
    <source>
        <dbReference type="SAM" id="Phobius"/>
    </source>
</evidence>
<dbReference type="PANTHER" id="PTHR30238">
    <property type="entry name" value="MEMBRANE BOUND PREDICTED REDOX MODULATOR"/>
    <property type="match status" value="1"/>
</dbReference>
<evidence type="ECO:0000256" key="5">
    <source>
        <dbReference type="ARBA" id="ARBA00023136"/>
    </source>
</evidence>
<feature type="transmembrane region" description="Helical" evidence="6">
    <location>
        <begin position="20"/>
        <end position="45"/>
    </location>
</feature>
<feature type="transmembrane region" description="Helical" evidence="6">
    <location>
        <begin position="219"/>
        <end position="236"/>
    </location>
</feature>
<gene>
    <name evidence="7" type="primary">yjbE</name>
    <name evidence="7" type="ORF">Csp_C26060</name>
</gene>
<organism evidence="7">
    <name type="scientific">Curvibacter symbiont subsp. Hydra magnipapillata</name>
    <dbReference type="NCBI Taxonomy" id="667019"/>
    <lineage>
        <taxon>Bacteria</taxon>
        <taxon>Pseudomonadati</taxon>
        <taxon>Pseudomonadota</taxon>
        <taxon>Betaproteobacteria</taxon>
        <taxon>Burkholderiales</taxon>
        <taxon>Comamonadaceae</taxon>
        <taxon>Curvibacter</taxon>
    </lineage>
</organism>
<accession>C9YD27</accession>
<dbReference type="NCBIfam" id="TIGR03717">
    <property type="entry name" value="R_switched_YjbE"/>
    <property type="match status" value="1"/>
</dbReference>
<reference evidence="7" key="1">
    <citation type="journal article" date="2010" name="Nature">
        <title>The Dynamic genome of Hydra.</title>
        <authorList>
            <person name="Chapman J.A."/>
            <person name="Kirkness E.F."/>
            <person name="Simakov O."/>
            <person name="Hampson S.E."/>
            <person name="Mitros T."/>
            <person name="Weinmaier T."/>
            <person name="Rattei T."/>
            <person name="Balasubramanian P.G."/>
            <person name="Borman J."/>
            <person name="Busam D."/>
            <person name="Disbennett K."/>
            <person name="Pfannkoch C."/>
            <person name="Sumin N."/>
            <person name="Sutton G."/>
            <person name="Viswanathan L."/>
            <person name="Walenz B."/>
            <person name="Goodstein D.M."/>
            <person name="Hellsten U."/>
            <person name="Kawashima T."/>
            <person name="Prochnik S.E."/>
            <person name="Putnam N.H."/>
            <person name="Shu S."/>
            <person name="Blumberg B."/>
            <person name="Dana C.E."/>
            <person name="Gee L."/>
            <person name="Kibler D.F."/>
            <person name="Law L."/>
            <person name="Lindgens D."/>
            <person name="Martinez D.E."/>
            <person name="Peng J."/>
            <person name="Wigge P.A."/>
            <person name="Bertulat B."/>
            <person name="Guder C."/>
            <person name="Nakamura Y."/>
            <person name="Ozbek S."/>
            <person name="Watanabe H."/>
            <person name="Khalturin K."/>
            <person name="Hemmrich G."/>
            <person name="Franke A."/>
            <person name="Augustin R."/>
            <person name="Fraune S."/>
            <person name="Hayakawa E."/>
            <person name="Hayakawa S."/>
            <person name="Hirose M."/>
            <person name="Hwang J."/>
            <person name="Ikeo K."/>
            <person name="Nishimiya-Fujisawa C."/>
            <person name="Ogura A."/>
            <person name="Takahashi T."/>
            <person name="Steinmetz P.R."/>
            <person name="Zhang X."/>
            <person name="Aufschnaiter R."/>
            <person name="Eder M.K."/>
            <person name="Gorny A.K."/>
            <person name="Salvenmoser W."/>
            <person name="Heimberg A.M."/>
            <person name="Wheeler B.M."/>
            <person name="Peterson K.J."/>
            <person name="Boettger A."/>
            <person name="Tischler P."/>
            <person name="Wolf A."/>
            <person name="Gojobori T."/>
            <person name="Remington K.A."/>
            <person name="Strausberg R.L."/>
            <person name="Venter J."/>
            <person name="Technau U."/>
            <person name="Hobmayer B."/>
            <person name="Bosch T.C."/>
            <person name="Holstein T.W."/>
            <person name="Fujisawa T."/>
            <person name="Bode H.R."/>
            <person name="David C.N."/>
            <person name="Rokhsar D.S."/>
            <person name="Steele R.E."/>
        </authorList>
    </citation>
    <scope>NUCLEOTIDE SEQUENCE</scope>
</reference>
<proteinExistence type="inferred from homology"/>
<comment type="subcellular location">
    <subcellularLocation>
        <location evidence="1">Membrane</location>
        <topology evidence="1">Multi-pass membrane protein</topology>
    </subcellularLocation>
</comment>
<evidence type="ECO:0000256" key="3">
    <source>
        <dbReference type="ARBA" id="ARBA00022692"/>
    </source>
</evidence>
<protein>
    <submittedName>
        <fullName evidence="7">Uncharacterized membrane protein yjbE</fullName>
    </submittedName>
</protein>
<name>C9YD27_CURXX</name>
<evidence type="ECO:0000256" key="2">
    <source>
        <dbReference type="ARBA" id="ARBA00007511"/>
    </source>
</evidence>
<keyword evidence="4 6" id="KW-1133">Transmembrane helix</keyword>
<feature type="transmembrane region" description="Helical" evidence="6">
    <location>
        <begin position="181"/>
        <end position="199"/>
    </location>
</feature>
<dbReference type="PANTHER" id="PTHR30238:SF4">
    <property type="entry name" value="SLL1022 PROTEIN"/>
    <property type="match status" value="1"/>
</dbReference>
<dbReference type="InterPro" id="IPR022301">
    <property type="entry name" value="Integral_membrane_YjbE"/>
</dbReference>
<dbReference type="GO" id="GO:0016020">
    <property type="term" value="C:membrane"/>
    <property type="evidence" value="ECO:0007669"/>
    <property type="project" value="UniProtKB-SubCell"/>
</dbReference>
<evidence type="ECO:0000256" key="4">
    <source>
        <dbReference type="ARBA" id="ARBA00022989"/>
    </source>
</evidence>
<sequence length="248" mass="26215">MQRLFRSLRGTLMEFMSAPWWSALLAIVLIDLVLAGDNAIVIALAARNLPPALKQKAIVWGTVGAIVVRSAMTLGVVWLLKIPGLMLVGGLGLLWIAYKLLADQGGDEHDGPSATTFWGAMKTIIVADALMGVDNVLGVAGAAHGAMDLVIIGLLISVPIVVFGSNVVLKLVERFPVIIQLGAAVLAFTAAKMVVHEPWLVNVFGTDSGATDAQSMTRWALYALAIAAVLGAGWWSQKRSATAERSAH</sequence>
<keyword evidence="5 6" id="KW-0472">Membrane</keyword>
<feature type="transmembrane region" description="Helical" evidence="6">
    <location>
        <begin position="85"/>
        <end position="102"/>
    </location>
</feature>
<dbReference type="AlphaFoldDB" id="C9YD27"/>
<evidence type="ECO:0000313" key="7">
    <source>
        <dbReference type="EMBL" id="CBA30940.1"/>
    </source>
</evidence>
<feature type="transmembrane region" description="Helical" evidence="6">
    <location>
        <begin position="149"/>
        <end position="169"/>
    </location>
</feature>
<comment type="similarity">
    <text evidence="2">Belongs to the TerC family.</text>
</comment>
<feature type="transmembrane region" description="Helical" evidence="6">
    <location>
        <begin position="57"/>
        <end position="79"/>
    </location>
</feature>
<dbReference type="InterPro" id="IPR005496">
    <property type="entry name" value="Integral_membrane_TerC"/>
</dbReference>
<dbReference type="EMBL" id="FN543105">
    <property type="protein sequence ID" value="CBA30940.1"/>
    <property type="molecule type" value="Genomic_DNA"/>
</dbReference>
<keyword evidence="3 6" id="KW-0812">Transmembrane</keyword>
<dbReference type="Pfam" id="PF03741">
    <property type="entry name" value="TerC"/>
    <property type="match status" value="1"/>
</dbReference>
<evidence type="ECO:0000256" key="1">
    <source>
        <dbReference type="ARBA" id="ARBA00004141"/>
    </source>
</evidence>